<evidence type="ECO:0000313" key="3">
    <source>
        <dbReference type="Proteomes" id="UP000286045"/>
    </source>
</evidence>
<evidence type="ECO:0000256" key="1">
    <source>
        <dbReference type="SAM" id="MobiDB-lite"/>
    </source>
</evidence>
<keyword evidence="3" id="KW-1185">Reference proteome</keyword>
<protein>
    <submittedName>
        <fullName evidence="2">Uncharacterized protein</fullName>
    </submittedName>
</protein>
<dbReference type="EMBL" id="RYZI01000231">
    <property type="protein sequence ID" value="RWA07874.1"/>
    <property type="molecule type" value="Genomic_DNA"/>
</dbReference>
<name>A0A439D097_9PEZI</name>
<comment type="caution">
    <text evidence="2">The sequence shown here is derived from an EMBL/GenBank/DDBJ whole genome shotgun (WGS) entry which is preliminary data.</text>
</comment>
<evidence type="ECO:0000313" key="2">
    <source>
        <dbReference type="EMBL" id="RWA07874.1"/>
    </source>
</evidence>
<dbReference type="AlphaFoldDB" id="A0A439D097"/>
<gene>
    <name evidence="2" type="ORF">EKO27_g7232</name>
</gene>
<feature type="compositionally biased region" description="Basic residues" evidence="1">
    <location>
        <begin position="21"/>
        <end position="33"/>
    </location>
</feature>
<accession>A0A439D097</accession>
<reference evidence="2 3" key="1">
    <citation type="submission" date="2018-12" db="EMBL/GenBank/DDBJ databases">
        <title>Draft genome sequence of Xylaria grammica IHI A82.</title>
        <authorList>
            <person name="Buettner E."/>
            <person name="Kellner H."/>
        </authorList>
    </citation>
    <scope>NUCLEOTIDE SEQUENCE [LARGE SCALE GENOMIC DNA]</scope>
    <source>
        <strain evidence="2 3">IHI A82</strain>
    </source>
</reference>
<organism evidence="2 3">
    <name type="scientific">Xylaria grammica</name>
    <dbReference type="NCBI Taxonomy" id="363999"/>
    <lineage>
        <taxon>Eukaryota</taxon>
        <taxon>Fungi</taxon>
        <taxon>Dikarya</taxon>
        <taxon>Ascomycota</taxon>
        <taxon>Pezizomycotina</taxon>
        <taxon>Sordariomycetes</taxon>
        <taxon>Xylariomycetidae</taxon>
        <taxon>Xylariales</taxon>
        <taxon>Xylariaceae</taxon>
        <taxon>Xylaria</taxon>
    </lineage>
</organism>
<feature type="compositionally biased region" description="Polar residues" evidence="1">
    <location>
        <begin position="1"/>
        <end position="17"/>
    </location>
</feature>
<sequence>MPPQATATSGEPSSSTDPPHKKSRRQRNRRRHVKKTAEAKLQALTVPPQCTVPCIMCLGTALSPSLQGLYLEPDRCSRCWNCLAGHMCLPLDLHVIPVANRLVAAIEAKIPYNTPTSGEGKASRVRFNKKERHEIYELRLAIRALMEIPESEFVAAFSAAPGGLPAPPGHHAA</sequence>
<dbReference type="Proteomes" id="UP000286045">
    <property type="component" value="Unassembled WGS sequence"/>
</dbReference>
<feature type="region of interest" description="Disordered" evidence="1">
    <location>
        <begin position="1"/>
        <end position="33"/>
    </location>
</feature>
<proteinExistence type="predicted"/>